<dbReference type="RefSeq" id="WP_135868908.1">
    <property type="nucleotide sequence ID" value="NZ_SRSC01000001.1"/>
</dbReference>
<proteinExistence type="predicted"/>
<dbReference type="InterPro" id="IPR004843">
    <property type="entry name" value="Calcineurin-like_PHP"/>
</dbReference>
<reference evidence="2 3" key="1">
    <citation type="submission" date="2019-04" db="EMBL/GenBank/DDBJ databases">
        <title>Geobacter oryzae sp. nov., ferric-reducing bacteria isolated from paddy soil.</title>
        <authorList>
            <person name="Xu Z."/>
            <person name="Masuda Y."/>
            <person name="Itoh H."/>
            <person name="Senoo K."/>
        </authorList>
    </citation>
    <scope>NUCLEOTIDE SEQUENCE [LARGE SCALE GENOMIC DNA]</scope>
    <source>
        <strain evidence="2 3">Red111</strain>
    </source>
</reference>
<accession>A0A4S1CMQ2</accession>
<sequence>MAIITTDIHGDPTVARLFLSFRPTELHICLGDVVDSRIHRPSFEKEAECLDLLLKSDSILLWGNHDLAYLPERPWKCYGSFGEVAFQKQFDAARDRLLAAYSIDGWLCTHAGVSPKVGRFLVKEVGTTDQATVADWINTEFKRELQTRLPIHGPDELRYGHGPLFKIPVCRGGTDEYGGIFWFDAYGEQTQPSPAVGRQIFGHTPVPYPERGTSAAFADGPPVSWINLNAIEGHWIYDTRHDEFIELIST</sequence>
<feature type="domain" description="Calcineurin-like phosphoesterase" evidence="1">
    <location>
        <begin position="3"/>
        <end position="207"/>
    </location>
</feature>
<gene>
    <name evidence="2" type="ORF">E4633_03705</name>
</gene>
<organism evidence="2 3">
    <name type="scientific">Geomonas terrae</name>
    <dbReference type="NCBI Taxonomy" id="2562681"/>
    <lineage>
        <taxon>Bacteria</taxon>
        <taxon>Pseudomonadati</taxon>
        <taxon>Thermodesulfobacteriota</taxon>
        <taxon>Desulfuromonadia</taxon>
        <taxon>Geobacterales</taxon>
        <taxon>Geobacteraceae</taxon>
        <taxon>Geomonas</taxon>
    </lineage>
</organism>
<evidence type="ECO:0000313" key="2">
    <source>
        <dbReference type="EMBL" id="TGU74580.1"/>
    </source>
</evidence>
<dbReference type="EMBL" id="SRSC01000001">
    <property type="protein sequence ID" value="TGU74580.1"/>
    <property type="molecule type" value="Genomic_DNA"/>
</dbReference>
<dbReference type="SUPFAM" id="SSF56300">
    <property type="entry name" value="Metallo-dependent phosphatases"/>
    <property type="match status" value="1"/>
</dbReference>
<dbReference type="AlphaFoldDB" id="A0A4S1CMQ2"/>
<dbReference type="Gene3D" id="3.60.21.10">
    <property type="match status" value="1"/>
</dbReference>
<keyword evidence="3" id="KW-1185">Reference proteome</keyword>
<evidence type="ECO:0000259" key="1">
    <source>
        <dbReference type="Pfam" id="PF00149"/>
    </source>
</evidence>
<dbReference type="Pfam" id="PF00149">
    <property type="entry name" value="Metallophos"/>
    <property type="match status" value="1"/>
</dbReference>
<dbReference type="Proteomes" id="UP000306416">
    <property type="component" value="Unassembled WGS sequence"/>
</dbReference>
<name>A0A4S1CMQ2_9BACT</name>
<evidence type="ECO:0000313" key="3">
    <source>
        <dbReference type="Proteomes" id="UP000306416"/>
    </source>
</evidence>
<dbReference type="InterPro" id="IPR029052">
    <property type="entry name" value="Metallo-depent_PP-like"/>
</dbReference>
<dbReference type="GO" id="GO:0016787">
    <property type="term" value="F:hydrolase activity"/>
    <property type="evidence" value="ECO:0007669"/>
    <property type="project" value="InterPro"/>
</dbReference>
<comment type="caution">
    <text evidence="2">The sequence shown here is derived from an EMBL/GenBank/DDBJ whole genome shotgun (WGS) entry which is preliminary data.</text>
</comment>
<protein>
    <recommendedName>
        <fullName evidence="1">Calcineurin-like phosphoesterase domain-containing protein</fullName>
    </recommendedName>
</protein>